<keyword evidence="2" id="KW-1185">Reference proteome</keyword>
<sequence>MKVNVVLVVVEVKSKSELSALSALHTDTGKCSSPGADSYLMARPKHTHPLRPSTDSKLIVDRFRGFLQRMDRQGQRGEGAKRSTCGALVHHTWASVMMSVLSPPGRNWTDSAGKLEASWDVKKKTSLE</sequence>
<proteinExistence type="predicted"/>
<evidence type="ECO:0000313" key="1">
    <source>
        <dbReference type="EMBL" id="KAK3702605.1"/>
    </source>
</evidence>
<protein>
    <submittedName>
        <fullName evidence="1">Uncharacterized protein</fullName>
    </submittedName>
</protein>
<reference evidence="1" key="1">
    <citation type="journal article" date="2023" name="G3 (Bethesda)">
        <title>A reference genome for the long-term kleptoplast-retaining sea slug Elysia crispata morphotype clarki.</title>
        <authorList>
            <person name="Eastman K.E."/>
            <person name="Pendleton A.L."/>
            <person name="Shaikh M.A."/>
            <person name="Suttiyut T."/>
            <person name="Ogas R."/>
            <person name="Tomko P."/>
            <person name="Gavelis G."/>
            <person name="Widhalm J.R."/>
            <person name="Wisecaver J.H."/>
        </authorList>
    </citation>
    <scope>NUCLEOTIDE SEQUENCE</scope>
    <source>
        <strain evidence="1">ECLA1</strain>
    </source>
</reference>
<organism evidence="1 2">
    <name type="scientific">Elysia crispata</name>
    <name type="common">lettuce slug</name>
    <dbReference type="NCBI Taxonomy" id="231223"/>
    <lineage>
        <taxon>Eukaryota</taxon>
        <taxon>Metazoa</taxon>
        <taxon>Spiralia</taxon>
        <taxon>Lophotrochozoa</taxon>
        <taxon>Mollusca</taxon>
        <taxon>Gastropoda</taxon>
        <taxon>Heterobranchia</taxon>
        <taxon>Euthyneura</taxon>
        <taxon>Panpulmonata</taxon>
        <taxon>Sacoglossa</taxon>
        <taxon>Placobranchoidea</taxon>
        <taxon>Plakobranchidae</taxon>
        <taxon>Elysia</taxon>
    </lineage>
</organism>
<comment type="caution">
    <text evidence="1">The sequence shown here is derived from an EMBL/GenBank/DDBJ whole genome shotgun (WGS) entry which is preliminary data.</text>
</comment>
<dbReference type="AlphaFoldDB" id="A0AAE1CKM4"/>
<dbReference type="Proteomes" id="UP001283361">
    <property type="component" value="Unassembled WGS sequence"/>
</dbReference>
<name>A0AAE1CKM4_9GAST</name>
<dbReference type="EMBL" id="JAWDGP010007852">
    <property type="protein sequence ID" value="KAK3702605.1"/>
    <property type="molecule type" value="Genomic_DNA"/>
</dbReference>
<evidence type="ECO:0000313" key="2">
    <source>
        <dbReference type="Proteomes" id="UP001283361"/>
    </source>
</evidence>
<gene>
    <name evidence="1" type="ORF">RRG08_042595</name>
</gene>
<accession>A0AAE1CKM4</accession>